<evidence type="ECO:0000313" key="2">
    <source>
        <dbReference type="EMBL" id="PHJ21934.1"/>
    </source>
</evidence>
<accession>A0A2C6L204</accession>
<name>A0A2C6L204_9APIC</name>
<gene>
    <name evidence="2" type="ORF">CSUI_004218</name>
</gene>
<proteinExistence type="predicted"/>
<dbReference type="Proteomes" id="UP000221165">
    <property type="component" value="Unassembled WGS sequence"/>
</dbReference>
<feature type="compositionally biased region" description="Low complexity" evidence="1">
    <location>
        <begin position="199"/>
        <end position="208"/>
    </location>
</feature>
<keyword evidence="3" id="KW-1185">Reference proteome</keyword>
<reference evidence="2 3" key="1">
    <citation type="journal article" date="2017" name="Int. J. Parasitol.">
        <title>The genome of the protozoan parasite Cystoisospora suis and a reverse vaccinology approach to identify vaccine candidates.</title>
        <authorList>
            <person name="Palmieri N."/>
            <person name="Shrestha A."/>
            <person name="Ruttkowski B."/>
            <person name="Beck T."/>
            <person name="Vogl C."/>
            <person name="Tomley F."/>
            <person name="Blake D.P."/>
            <person name="Joachim A."/>
        </authorList>
    </citation>
    <scope>NUCLEOTIDE SEQUENCE [LARGE SCALE GENOMIC DNA]</scope>
    <source>
        <strain evidence="2 3">Wien I</strain>
    </source>
</reference>
<dbReference type="VEuPathDB" id="ToxoDB:CSUI_004218"/>
<feature type="compositionally biased region" description="Low complexity" evidence="1">
    <location>
        <begin position="22"/>
        <end position="53"/>
    </location>
</feature>
<protein>
    <submittedName>
        <fullName evidence="2">Uncharacterized protein</fullName>
    </submittedName>
</protein>
<feature type="region of interest" description="Disordered" evidence="1">
    <location>
        <begin position="311"/>
        <end position="346"/>
    </location>
</feature>
<feature type="compositionally biased region" description="Pro residues" evidence="1">
    <location>
        <begin position="321"/>
        <end position="330"/>
    </location>
</feature>
<feature type="region of interest" description="Disordered" evidence="1">
    <location>
        <begin position="1"/>
        <end position="81"/>
    </location>
</feature>
<feature type="compositionally biased region" description="Basic residues" evidence="1">
    <location>
        <begin position="265"/>
        <end position="276"/>
    </location>
</feature>
<dbReference type="AlphaFoldDB" id="A0A2C6L204"/>
<feature type="compositionally biased region" description="Low complexity" evidence="1">
    <location>
        <begin position="68"/>
        <end position="81"/>
    </location>
</feature>
<dbReference type="RefSeq" id="XP_067923613.1">
    <property type="nucleotide sequence ID" value="XM_068064411.1"/>
</dbReference>
<comment type="caution">
    <text evidence="2">The sequence shown here is derived from an EMBL/GenBank/DDBJ whole genome shotgun (WGS) entry which is preliminary data.</text>
</comment>
<evidence type="ECO:0000256" key="1">
    <source>
        <dbReference type="SAM" id="MobiDB-lite"/>
    </source>
</evidence>
<dbReference type="EMBL" id="MIGC01001939">
    <property type="protein sequence ID" value="PHJ21934.1"/>
    <property type="molecule type" value="Genomic_DNA"/>
</dbReference>
<dbReference type="OrthoDB" id="347140at2759"/>
<evidence type="ECO:0000313" key="3">
    <source>
        <dbReference type="Proteomes" id="UP000221165"/>
    </source>
</evidence>
<organism evidence="2 3">
    <name type="scientific">Cystoisospora suis</name>
    <dbReference type="NCBI Taxonomy" id="483139"/>
    <lineage>
        <taxon>Eukaryota</taxon>
        <taxon>Sar</taxon>
        <taxon>Alveolata</taxon>
        <taxon>Apicomplexa</taxon>
        <taxon>Conoidasida</taxon>
        <taxon>Coccidia</taxon>
        <taxon>Eucoccidiorida</taxon>
        <taxon>Eimeriorina</taxon>
        <taxon>Sarcocystidae</taxon>
        <taxon>Cystoisospora</taxon>
    </lineage>
</organism>
<feature type="region of interest" description="Disordered" evidence="1">
    <location>
        <begin position="189"/>
        <end position="284"/>
    </location>
</feature>
<sequence>MNGDTPPASPFFPLHQQHVYHPSSSSSSSLSSSSSSPEGNRSSFPSPAAPSGSRNTMDGSSHREGEIPSSSSSTFSSSPSSPWYSHPLVRAALVSGDTARVTEELSVHPVTCIKIYLLTEGVPSLLILLTFWHRKSRGAGGGVAAPVAASGRRAEGMYRRRNEEEEEEDLYDYPPSHQPYHMSMYMPQGNRGRHEGEGENCSYDSSSEASRKASHSHGIDRAIMMRGMYPSSPPPPVLAPPTYIQQHGQQGGAPSASLLYDPSHRNPKASSLHKNHSNSSLTGTAQDGLLYQPFLPPAYTIPGGAAVGAGGYSSFSYPHNPDLPSPPPYNSHPSCYQRYYPPPPGL</sequence>
<dbReference type="GeneID" id="94427622"/>